<evidence type="ECO:0000256" key="15">
    <source>
        <dbReference type="ARBA" id="ARBA00047527"/>
    </source>
</evidence>
<dbReference type="GO" id="GO:0005737">
    <property type="term" value="C:cytoplasm"/>
    <property type="evidence" value="ECO:0007669"/>
    <property type="project" value="UniProtKB-SubCell"/>
</dbReference>
<evidence type="ECO:0000259" key="16">
    <source>
        <dbReference type="Pfam" id="PF00275"/>
    </source>
</evidence>
<evidence type="ECO:0000256" key="2">
    <source>
        <dbReference type="ARBA" id="ARBA00004752"/>
    </source>
</evidence>
<organism evidence="17 18">
    <name type="scientific">Canna indica</name>
    <name type="common">Indian-shot</name>
    <dbReference type="NCBI Taxonomy" id="4628"/>
    <lineage>
        <taxon>Eukaryota</taxon>
        <taxon>Viridiplantae</taxon>
        <taxon>Streptophyta</taxon>
        <taxon>Embryophyta</taxon>
        <taxon>Tracheophyta</taxon>
        <taxon>Spermatophyta</taxon>
        <taxon>Magnoliopsida</taxon>
        <taxon>Liliopsida</taxon>
        <taxon>Zingiberales</taxon>
        <taxon>Cannaceae</taxon>
        <taxon>Canna</taxon>
    </lineage>
</organism>
<dbReference type="EMBL" id="CP136890">
    <property type="protein sequence ID" value="WOK95658.1"/>
    <property type="molecule type" value="Genomic_DNA"/>
</dbReference>
<keyword evidence="9" id="KW-0961">Cell wall biogenesis/degradation</keyword>
<dbReference type="InterPro" id="IPR001986">
    <property type="entry name" value="Enolpyruvate_Tfrase_dom"/>
</dbReference>
<keyword evidence="4" id="KW-0132">Cell division</keyword>
<comment type="subcellular location">
    <subcellularLocation>
        <location evidence="1">Cytoplasm</location>
    </subcellularLocation>
</comment>
<sequence>MAIPSHYLPFSASLLPIPSPPATEASAFLPGSTDQHKFVITGGRRLSGHVPVSGSKNSALAVLAGTLCCSSGASVVRGVPEISDARAMASILRSLGARVEERRGGEVAVDSTELSSVEPPADQVGRIRAGFFVLGPLIARFGEAEVALPGGCRIGARPVDLYLRGLSALGAIVELS</sequence>
<evidence type="ECO:0000256" key="9">
    <source>
        <dbReference type="ARBA" id="ARBA00023316"/>
    </source>
</evidence>
<keyword evidence="7" id="KW-0573">Peptidoglycan synthesis</keyword>
<dbReference type="GO" id="GO:0008360">
    <property type="term" value="P:regulation of cell shape"/>
    <property type="evidence" value="ECO:0007669"/>
    <property type="project" value="UniProtKB-KW"/>
</dbReference>
<evidence type="ECO:0000256" key="4">
    <source>
        <dbReference type="ARBA" id="ARBA00022618"/>
    </source>
</evidence>
<dbReference type="GO" id="GO:0071555">
    <property type="term" value="P:cell wall organization"/>
    <property type="evidence" value="ECO:0007669"/>
    <property type="project" value="UniProtKB-KW"/>
</dbReference>
<evidence type="ECO:0000256" key="13">
    <source>
        <dbReference type="ARBA" id="ARBA00042443"/>
    </source>
</evidence>
<dbReference type="InterPro" id="IPR036968">
    <property type="entry name" value="Enolpyruvate_Tfrase_sf"/>
</dbReference>
<dbReference type="SUPFAM" id="SSF55205">
    <property type="entry name" value="EPT/RTPC-like"/>
    <property type="match status" value="1"/>
</dbReference>
<dbReference type="Proteomes" id="UP001327560">
    <property type="component" value="Chromosome 1"/>
</dbReference>
<comment type="pathway">
    <text evidence="2">Cell wall biogenesis; peptidoglycan biosynthesis.</text>
</comment>
<evidence type="ECO:0000313" key="17">
    <source>
        <dbReference type="EMBL" id="WOK95658.1"/>
    </source>
</evidence>
<evidence type="ECO:0000256" key="1">
    <source>
        <dbReference type="ARBA" id="ARBA00004496"/>
    </source>
</evidence>
<keyword evidence="18" id="KW-1185">Reference proteome</keyword>
<reference evidence="17 18" key="1">
    <citation type="submission" date="2023-10" db="EMBL/GenBank/DDBJ databases">
        <title>Chromosome-scale genome assembly provides insights into flower coloration mechanisms of Canna indica.</title>
        <authorList>
            <person name="Li C."/>
        </authorList>
    </citation>
    <scope>NUCLEOTIDE SEQUENCE [LARGE SCALE GENOMIC DNA]</scope>
    <source>
        <tissue evidence="17">Flower</tissue>
    </source>
</reference>
<evidence type="ECO:0000256" key="11">
    <source>
        <dbReference type="ARBA" id="ARBA00039108"/>
    </source>
</evidence>
<dbReference type="Pfam" id="PF00275">
    <property type="entry name" value="EPSP_synthase"/>
    <property type="match status" value="1"/>
</dbReference>
<evidence type="ECO:0000256" key="10">
    <source>
        <dbReference type="ARBA" id="ARBA00038367"/>
    </source>
</evidence>
<dbReference type="GO" id="GO:0051301">
    <property type="term" value="P:cell division"/>
    <property type="evidence" value="ECO:0007669"/>
    <property type="project" value="UniProtKB-KW"/>
</dbReference>
<evidence type="ECO:0000256" key="8">
    <source>
        <dbReference type="ARBA" id="ARBA00023306"/>
    </source>
</evidence>
<dbReference type="InterPro" id="IPR050068">
    <property type="entry name" value="MurA_subfamily"/>
</dbReference>
<accession>A0AAQ3JSL9</accession>
<gene>
    <name evidence="17" type="ORF">Cni_G04365</name>
</gene>
<evidence type="ECO:0000256" key="12">
    <source>
        <dbReference type="ARBA" id="ARBA00039754"/>
    </source>
</evidence>
<evidence type="ECO:0000256" key="14">
    <source>
        <dbReference type="ARBA" id="ARBA00042842"/>
    </source>
</evidence>
<evidence type="ECO:0000256" key="7">
    <source>
        <dbReference type="ARBA" id="ARBA00022984"/>
    </source>
</evidence>
<dbReference type="PANTHER" id="PTHR43783">
    <property type="entry name" value="UDP-N-ACETYLGLUCOSAMINE 1-CARBOXYVINYLTRANSFERASE"/>
    <property type="match status" value="1"/>
</dbReference>
<comment type="catalytic activity">
    <reaction evidence="15">
        <text>phosphoenolpyruvate + UDP-N-acetyl-alpha-D-glucosamine = UDP-N-acetyl-3-O-(1-carboxyvinyl)-alpha-D-glucosamine + phosphate</text>
        <dbReference type="Rhea" id="RHEA:18681"/>
        <dbReference type="ChEBI" id="CHEBI:43474"/>
        <dbReference type="ChEBI" id="CHEBI:57705"/>
        <dbReference type="ChEBI" id="CHEBI:58702"/>
        <dbReference type="ChEBI" id="CHEBI:68483"/>
        <dbReference type="EC" id="2.5.1.7"/>
    </reaction>
</comment>
<dbReference type="AlphaFoldDB" id="A0AAQ3JSL9"/>
<protein>
    <recommendedName>
        <fullName evidence="12">UDP-N-acetylglucosamine 1-carboxyvinyltransferase</fullName>
        <ecNumber evidence="11">2.5.1.7</ecNumber>
    </recommendedName>
    <alternativeName>
        <fullName evidence="13">Enoylpyruvate transferase</fullName>
    </alternativeName>
    <alternativeName>
        <fullName evidence="14">UDP-N-acetylglucosamine enolpyruvyl transferase</fullName>
    </alternativeName>
</protein>
<dbReference type="InterPro" id="IPR013792">
    <property type="entry name" value="RNA3'P_cycl/enolpyr_Trfase_a/b"/>
</dbReference>
<dbReference type="Gene3D" id="3.65.10.10">
    <property type="entry name" value="Enolpyruvate transferase domain"/>
    <property type="match status" value="2"/>
</dbReference>
<dbReference type="PANTHER" id="PTHR43783:SF1">
    <property type="entry name" value="UDP-N-ACETYLGLUCOSAMINE 1-CARBOXYVINYLTRANSFERASE"/>
    <property type="match status" value="1"/>
</dbReference>
<feature type="domain" description="Enolpyruvate transferase" evidence="16">
    <location>
        <begin position="41"/>
        <end position="175"/>
    </location>
</feature>
<dbReference type="EC" id="2.5.1.7" evidence="11"/>
<name>A0AAQ3JSL9_9LILI</name>
<keyword evidence="6" id="KW-0133">Cell shape</keyword>
<evidence type="ECO:0000313" key="18">
    <source>
        <dbReference type="Proteomes" id="UP001327560"/>
    </source>
</evidence>
<keyword evidence="5" id="KW-0808">Transferase</keyword>
<dbReference type="GO" id="GO:0008760">
    <property type="term" value="F:UDP-N-acetylglucosamine 1-carboxyvinyltransferase activity"/>
    <property type="evidence" value="ECO:0007669"/>
    <property type="project" value="UniProtKB-EC"/>
</dbReference>
<evidence type="ECO:0000256" key="6">
    <source>
        <dbReference type="ARBA" id="ARBA00022960"/>
    </source>
</evidence>
<evidence type="ECO:0000256" key="5">
    <source>
        <dbReference type="ARBA" id="ARBA00022679"/>
    </source>
</evidence>
<proteinExistence type="inferred from homology"/>
<keyword evidence="3" id="KW-0963">Cytoplasm</keyword>
<keyword evidence="8" id="KW-0131">Cell cycle</keyword>
<evidence type="ECO:0000256" key="3">
    <source>
        <dbReference type="ARBA" id="ARBA00022490"/>
    </source>
</evidence>
<comment type="similarity">
    <text evidence="10">Belongs to the EPSP synthase family. MurA subfamily.</text>
</comment>